<evidence type="ECO:0000256" key="2">
    <source>
        <dbReference type="ARBA" id="ARBA00004651"/>
    </source>
</evidence>
<evidence type="ECO:0000256" key="9">
    <source>
        <dbReference type="ARBA" id="ARBA00022777"/>
    </source>
</evidence>
<evidence type="ECO:0000256" key="14">
    <source>
        <dbReference type="SAM" id="Phobius"/>
    </source>
</evidence>
<keyword evidence="10" id="KW-0067">ATP-binding</keyword>
<dbReference type="InterPro" id="IPR003660">
    <property type="entry name" value="HAMP_dom"/>
</dbReference>
<keyword evidence="8" id="KW-0547">Nucleotide-binding</keyword>
<feature type="domain" description="HAMP" evidence="16">
    <location>
        <begin position="292"/>
        <end position="344"/>
    </location>
</feature>
<accession>A0A926KLZ2</accession>
<gene>
    <name evidence="17" type="ORF">ICC18_08255</name>
</gene>
<evidence type="ECO:0000256" key="6">
    <source>
        <dbReference type="ARBA" id="ARBA00022679"/>
    </source>
</evidence>
<evidence type="ECO:0000313" key="17">
    <source>
        <dbReference type="EMBL" id="MBD0380100.1"/>
    </source>
</evidence>
<dbReference type="Pfam" id="PF02518">
    <property type="entry name" value="HATPase_c"/>
    <property type="match status" value="1"/>
</dbReference>
<dbReference type="InterPro" id="IPR036890">
    <property type="entry name" value="HATPase_C_sf"/>
</dbReference>
<evidence type="ECO:0000256" key="3">
    <source>
        <dbReference type="ARBA" id="ARBA00012438"/>
    </source>
</evidence>
<comment type="catalytic activity">
    <reaction evidence="1">
        <text>ATP + protein L-histidine = ADP + protein N-phospho-L-histidine.</text>
        <dbReference type="EC" id="2.7.13.3"/>
    </reaction>
</comment>
<dbReference type="AlphaFoldDB" id="A0A926KLZ2"/>
<dbReference type="PANTHER" id="PTHR34220:SF11">
    <property type="entry name" value="SENSOR PROTEIN KINASE HPTS"/>
    <property type="match status" value="1"/>
</dbReference>
<keyword evidence="6" id="KW-0808">Transferase</keyword>
<organism evidence="17 18">
    <name type="scientific">Paenibacillus sedimenti</name>
    <dbReference type="NCBI Taxonomy" id="2770274"/>
    <lineage>
        <taxon>Bacteria</taxon>
        <taxon>Bacillati</taxon>
        <taxon>Bacillota</taxon>
        <taxon>Bacilli</taxon>
        <taxon>Bacillales</taxon>
        <taxon>Paenibacillaceae</taxon>
        <taxon>Paenibacillus</taxon>
    </lineage>
</organism>
<keyword evidence="18" id="KW-1185">Reference proteome</keyword>
<evidence type="ECO:0000256" key="5">
    <source>
        <dbReference type="ARBA" id="ARBA00022553"/>
    </source>
</evidence>
<evidence type="ECO:0000259" key="16">
    <source>
        <dbReference type="PROSITE" id="PS50885"/>
    </source>
</evidence>
<dbReference type="InterPro" id="IPR005467">
    <property type="entry name" value="His_kinase_dom"/>
</dbReference>
<keyword evidence="12" id="KW-0902">Two-component regulatory system</keyword>
<dbReference type="Pfam" id="PF06580">
    <property type="entry name" value="His_kinase"/>
    <property type="match status" value="1"/>
</dbReference>
<comment type="caution">
    <text evidence="17">The sequence shown here is derived from an EMBL/GenBank/DDBJ whole genome shotgun (WGS) entry which is preliminary data.</text>
</comment>
<dbReference type="GO" id="GO:0005886">
    <property type="term" value="C:plasma membrane"/>
    <property type="evidence" value="ECO:0007669"/>
    <property type="project" value="UniProtKB-SubCell"/>
</dbReference>
<dbReference type="GO" id="GO:0005524">
    <property type="term" value="F:ATP binding"/>
    <property type="evidence" value="ECO:0007669"/>
    <property type="project" value="UniProtKB-KW"/>
</dbReference>
<dbReference type="EC" id="2.7.13.3" evidence="3"/>
<evidence type="ECO:0000256" key="11">
    <source>
        <dbReference type="ARBA" id="ARBA00022989"/>
    </source>
</evidence>
<feature type="transmembrane region" description="Helical" evidence="14">
    <location>
        <begin position="14"/>
        <end position="37"/>
    </location>
</feature>
<dbReference type="SMART" id="SM00387">
    <property type="entry name" value="HATPase_c"/>
    <property type="match status" value="1"/>
</dbReference>
<feature type="domain" description="Histidine kinase" evidence="15">
    <location>
        <begin position="454"/>
        <end position="558"/>
    </location>
</feature>
<dbReference type="SUPFAM" id="SSF55874">
    <property type="entry name" value="ATPase domain of HSP90 chaperone/DNA topoisomerase II/histidine kinase"/>
    <property type="match status" value="1"/>
</dbReference>
<dbReference type="InterPro" id="IPR003594">
    <property type="entry name" value="HATPase_dom"/>
</dbReference>
<evidence type="ECO:0000256" key="4">
    <source>
        <dbReference type="ARBA" id="ARBA00022475"/>
    </source>
</evidence>
<feature type="transmembrane region" description="Helical" evidence="14">
    <location>
        <begin position="271"/>
        <end position="295"/>
    </location>
</feature>
<evidence type="ECO:0000256" key="10">
    <source>
        <dbReference type="ARBA" id="ARBA00022840"/>
    </source>
</evidence>
<dbReference type="Gene3D" id="6.10.340.10">
    <property type="match status" value="1"/>
</dbReference>
<sequence>MIRLLKMRSLKSKIILFFILFASIVMILQIGIFQHWIGAIILDKSDAYFEETVHQVGKRVELQLKQFNSLAVGMSNNQVMKNYLSDLKKQTINYNIAKYKISNEIIRTTNMEWIDNIYIFPVRSQPINLYYSIAIFEVDPSIEKLLNEGFGSNPDEVKWMDIQTKPPHTLSALLMIHEEDNLGLLKIDLNEILFSDILDEVHLGNEGTVYLTKDNIIIYAKDREFVGKPVSALDNRQITRVEYELEEKSWKIIGAVPQTEILHGIDQFNRIFMFMVILILAAIMAFAIATAQTVLRPLKKIMRGMESVQQGNLQVVLHHKSNDEFSAIFFHFNYMVDRVNNLIETIYQQQTQNRKAELLSLLSKLNPHFLYNSLDMIYWKAIIKGEEEIGGIIVALSNILRYSISHQNEFVTVTEDIEQLEHYLLIQRMRFEEKLRYEFQIQPDLAHYKIPKLAIQPLVENAMKYAFQDMKHDGLIRIRGYLDENDLIFEVIDNGVGMTEEKVRRLVSICESESEEGGLGIRLVHQRAKYIYGENYGIHIESAIGKGTTIRVRLGGTLICSK</sequence>
<protein>
    <recommendedName>
        <fullName evidence="3">histidine kinase</fullName>
        <ecNumber evidence="3">2.7.13.3</ecNumber>
    </recommendedName>
</protein>
<name>A0A926KLZ2_9BACL</name>
<dbReference type="Proteomes" id="UP000650466">
    <property type="component" value="Unassembled WGS sequence"/>
</dbReference>
<dbReference type="Pfam" id="PF00672">
    <property type="entry name" value="HAMP"/>
    <property type="match status" value="1"/>
</dbReference>
<keyword evidence="13 14" id="KW-0472">Membrane</keyword>
<dbReference type="EMBL" id="JACVVD010000002">
    <property type="protein sequence ID" value="MBD0380100.1"/>
    <property type="molecule type" value="Genomic_DNA"/>
</dbReference>
<evidence type="ECO:0000256" key="12">
    <source>
        <dbReference type="ARBA" id="ARBA00023012"/>
    </source>
</evidence>
<keyword evidence="7 14" id="KW-0812">Transmembrane</keyword>
<evidence type="ECO:0000313" key="18">
    <source>
        <dbReference type="Proteomes" id="UP000650466"/>
    </source>
</evidence>
<evidence type="ECO:0000256" key="7">
    <source>
        <dbReference type="ARBA" id="ARBA00022692"/>
    </source>
</evidence>
<dbReference type="InterPro" id="IPR010559">
    <property type="entry name" value="Sig_transdc_His_kin_internal"/>
</dbReference>
<dbReference type="PROSITE" id="PS50109">
    <property type="entry name" value="HIS_KIN"/>
    <property type="match status" value="1"/>
</dbReference>
<keyword evidence="11 14" id="KW-1133">Transmembrane helix</keyword>
<keyword evidence="9 17" id="KW-0418">Kinase</keyword>
<evidence type="ECO:0000259" key="15">
    <source>
        <dbReference type="PROSITE" id="PS50109"/>
    </source>
</evidence>
<dbReference type="PANTHER" id="PTHR34220">
    <property type="entry name" value="SENSOR HISTIDINE KINASE YPDA"/>
    <property type="match status" value="1"/>
</dbReference>
<dbReference type="CDD" id="cd06225">
    <property type="entry name" value="HAMP"/>
    <property type="match status" value="1"/>
</dbReference>
<dbReference type="GO" id="GO:0000155">
    <property type="term" value="F:phosphorelay sensor kinase activity"/>
    <property type="evidence" value="ECO:0007669"/>
    <property type="project" value="InterPro"/>
</dbReference>
<comment type="subcellular location">
    <subcellularLocation>
        <location evidence="2">Cell membrane</location>
        <topology evidence="2">Multi-pass membrane protein</topology>
    </subcellularLocation>
</comment>
<dbReference type="Gene3D" id="3.30.565.10">
    <property type="entry name" value="Histidine kinase-like ATPase, C-terminal domain"/>
    <property type="match status" value="1"/>
</dbReference>
<evidence type="ECO:0000256" key="13">
    <source>
        <dbReference type="ARBA" id="ARBA00023136"/>
    </source>
</evidence>
<dbReference type="InterPro" id="IPR050640">
    <property type="entry name" value="Bact_2-comp_sensor_kinase"/>
</dbReference>
<keyword evidence="5" id="KW-0597">Phosphoprotein</keyword>
<dbReference type="RefSeq" id="WP_188173863.1">
    <property type="nucleotide sequence ID" value="NZ_JACVVD010000002.1"/>
</dbReference>
<dbReference type="PROSITE" id="PS50885">
    <property type="entry name" value="HAMP"/>
    <property type="match status" value="1"/>
</dbReference>
<evidence type="ECO:0000256" key="1">
    <source>
        <dbReference type="ARBA" id="ARBA00000085"/>
    </source>
</evidence>
<keyword evidence="4" id="KW-1003">Cell membrane</keyword>
<reference evidence="17" key="1">
    <citation type="submission" date="2020-09" db="EMBL/GenBank/DDBJ databases">
        <title>Draft Genome Sequence of Paenibacillus sp. WST5.</title>
        <authorList>
            <person name="Bao Z."/>
        </authorList>
    </citation>
    <scope>NUCLEOTIDE SEQUENCE</scope>
    <source>
        <strain evidence="17">WST5</strain>
    </source>
</reference>
<evidence type="ECO:0000256" key="8">
    <source>
        <dbReference type="ARBA" id="ARBA00022741"/>
    </source>
</evidence>
<dbReference type="SMART" id="SM00304">
    <property type="entry name" value="HAMP"/>
    <property type="match status" value="1"/>
</dbReference>
<proteinExistence type="predicted"/>
<dbReference type="SUPFAM" id="SSF158472">
    <property type="entry name" value="HAMP domain-like"/>
    <property type="match status" value="1"/>
</dbReference>